<evidence type="ECO:0000313" key="3">
    <source>
        <dbReference type="EMBL" id="MBH5335974.1"/>
    </source>
</evidence>
<accession>A0ABS0NLK2</accession>
<proteinExistence type="predicted"/>
<keyword evidence="2" id="KW-1133">Transmembrane helix</keyword>
<feature type="compositionally biased region" description="Low complexity" evidence="1">
    <location>
        <begin position="288"/>
        <end position="302"/>
    </location>
</feature>
<protein>
    <recommendedName>
        <fullName evidence="5">Peptidase</fullName>
    </recommendedName>
</protein>
<gene>
    <name evidence="3" type="ORF">IHE55_14720</name>
</gene>
<feature type="region of interest" description="Disordered" evidence="1">
    <location>
        <begin position="42"/>
        <end position="61"/>
    </location>
</feature>
<keyword evidence="4" id="KW-1185">Reference proteome</keyword>
<dbReference type="RefSeq" id="WP_197989450.1">
    <property type="nucleotide sequence ID" value="NZ_JACYXC010000001.1"/>
</dbReference>
<name>A0ABS0NLK2_9ACTN</name>
<dbReference type="Proteomes" id="UP000807371">
    <property type="component" value="Unassembled WGS sequence"/>
</dbReference>
<evidence type="ECO:0000313" key="4">
    <source>
        <dbReference type="Proteomes" id="UP000807371"/>
    </source>
</evidence>
<comment type="caution">
    <text evidence="3">The sequence shown here is derived from an EMBL/GenBank/DDBJ whole genome shotgun (WGS) entry which is preliminary data.</text>
</comment>
<feature type="compositionally biased region" description="Low complexity" evidence="1">
    <location>
        <begin position="168"/>
        <end position="183"/>
    </location>
</feature>
<feature type="region of interest" description="Disordered" evidence="1">
    <location>
        <begin position="288"/>
        <end position="314"/>
    </location>
</feature>
<feature type="transmembrane region" description="Helical" evidence="2">
    <location>
        <begin position="445"/>
        <end position="466"/>
    </location>
</feature>
<evidence type="ECO:0000256" key="2">
    <source>
        <dbReference type="SAM" id="Phobius"/>
    </source>
</evidence>
<evidence type="ECO:0000256" key="1">
    <source>
        <dbReference type="SAM" id="MobiDB-lite"/>
    </source>
</evidence>
<sequence>MNDRGAAGAGLVAAVALAVMAGFAGPVARAAPADDEREIAAYRPQGRPVQGTSTARDAPPLAPVGSYVDSIGAGETRHYRVELDADSTAYVSVVAVPPPGSPVTAFRDGVELSLRDSGGQLCDRSRPTAEAVGAVYPLAGYAVRLKRPGAADGCGRAGEYDFTVARDAGPGRTPGRSGTSGTSGAAGTGGADGSDGAARWPLELRFEQEPAVRGGPTAPPSPSGGRPTEPPPTPDAAGEQLGERAGGSDFRQAGALRPGVWTTRVAPGETRYFRVRLDWGQRLSASAALPAAGDPDSAAPDATSPGGGAAHRRPLGDAFGVTLYNPMRGPVRRSGFAPYAGDRAEDALEPTAPVAYGNRFARARPEVAAVSFAGEYYLAVTLHPDMARYFGRTVPVTLRIGVTGARQAGPEYVRDGSGDGFGLRRPATGAEDAGAADGPDGPLRAVAYAAFGTGTALLLGLAAWTVTARRRSGRPGG</sequence>
<feature type="compositionally biased region" description="Gly residues" evidence="1">
    <location>
        <begin position="184"/>
        <end position="193"/>
    </location>
</feature>
<keyword evidence="2" id="KW-0472">Membrane</keyword>
<feature type="region of interest" description="Disordered" evidence="1">
    <location>
        <begin position="164"/>
        <end position="255"/>
    </location>
</feature>
<feature type="compositionally biased region" description="Low complexity" evidence="1">
    <location>
        <begin position="426"/>
        <end position="436"/>
    </location>
</feature>
<evidence type="ECO:0008006" key="5">
    <source>
        <dbReference type="Google" id="ProtNLM"/>
    </source>
</evidence>
<reference evidence="3 4" key="1">
    <citation type="submission" date="2020-09" db="EMBL/GenBank/DDBJ databases">
        <title>Biosynthesis of the nuclear factor of activated T cells inhibitor NFAT-133 and its congeners in Streptomyces pactum.</title>
        <authorList>
            <person name="Zhou W."/>
            <person name="Posri P."/>
            <person name="Abugrain M.E."/>
            <person name="Weisberg A.J."/>
            <person name="Chang J.H."/>
            <person name="Mahmud T."/>
        </authorList>
    </citation>
    <scope>NUCLEOTIDE SEQUENCE [LARGE SCALE GENOMIC DNA]</scope>
    <source>
        <strain evidence="3 4">ATCC 27456</strain>
    </source>
</reference>
<keyword evidence="2" id="KW-0812">Transmembrane</keyword>
<organism evidence="3 4">
    <name type="scientific">Streptomyces pactum</name>
    <dbReference type="NCBI Taxonomy" id="68249"/>
    <lineage>
        <taxon>Bacteria</taxon>
        <taxon>Bacillati</taxon>
        <taxon>Actinomycetota</taxon>
        <taxon>Actinomycetes</taxon>
        <taxon>Kitasatosporales</taxon>
        <taxon>Streptomycetaceae</taxon>
        <taxon>Streptomyces</taxon>
    </lineage>
</organism>
<feature type="compositionally biased region" description="Pro residues" evidence="1">
    <location>
        <begin position="217"/>
        <end position="234"/>
    </location>
</feature>
<feature type="region of interest" description="Disordered" evidence="1">
    <location>
        <begin position="411"/>
        <end position="436"/>
    </location>
</feature>
<dbReference type="EMBL" id="JACYXC010000001">
    <property type="protein sequence ID" value="MBH5335974.1"/>
    <property type="molecule type" value="Genomic_DNA"/>
</dbReference>